<feature type="chain" id="PRO_5043138762" evidence="1">
    <location>
        <begin position="27"/>
        <end position="163"/>
    </location>
</feature>
<feature type="signal peptide" evidence="1">
    <location>
        <begin position="1"/>
        <end position="26"/>
    </location>
</feature>
<dbReference type="EMBL" id="UYRT01028853">
    <property type="protein sequence ID" value="VDK68507.1"/>
    <property type="molecule type" value="Genomic_DNA"/>
</dbReference>
<keyword evidence="1" id="KW-0732">Signal</keyword>
<sequence>MHALLLFSKQAFSSILLPAVLQLNYAKEVLQLQVLNVIYGDSTAEVSGASKPAFVPYLPPQIKARAQLRNQTCKMFFSNAPLKFAVAVNAESEQATRERNQDAIRQRQRDMINEHFHRPDDGLRYGRGCQEPFGYQEPGTWADQKYYEYYEYLCKVSRRSLKN</sequence>
<accession>A0A183DK96</accession>
<gene>
    <name evidence="2" type="ORF">GPUH_LOCUS9135</name>
</gene>
<evidence type="ECO:0000256" key="1">
    <source>
        <dbReference type="SAM" id="SignalP"/>
    </source>
</evidence>
<evidence type="ECO:0000313" key="4">
    <source>
        <dbReference type="WBParaSite" id="GPUH_0000914701-mRNA-1"/>
    </source>
</evidence>
<protein>
    <submittedName>
        <fullName evidence="2 4">Uncharacterized protein</fullName>
    </submittedName>
</protein>
<organism evidence="4">
    <name type="scientific">Gongylonema pulchrum</name>
    <dbReference type="NCBI Taxonomy" id="637853"/>
    <lineage>
        <taxon>Eukaryota</taxon>
        <taxon>Metazoa</taxon>
        <taxon>Ecdysozoa</taxon>
        <taxon>Nematoda</taxon>
        <taxon>Chromadorea</taxon>
        <taxon>Rhabditida</taxon>
        <taxon>Spirurina</taxon>
        <taxon>Spiruromorpha</taxon>
        <taxon>Spiruroidea</taxon>
        <taxon>Gongylonematidae</taxon>
        <taxon>Gongylonema</taxon>
    </lineage>
</organism>
<dbReference type="WBParaSite" id="GPUH_0000914701-mRNA-1">
    <property type="protein sequence ID" value="GPUH_0000914701-mRNA-1"/>
    <property type="gene ID" value="GPUH_0000914701"/>
</dbReference>
<dbReference type="AlphaFoldDB" id="A0A183DK96"/>
<evidence type="ECO:0000313" key="2">
    <source>
        <dbReference type="EMBL" id="VDK68507.1"/>
    </source>
</evidence>
<dbReference type="Proteomes" id="UP000271098">
    <property type="component" value="Unassembled WGS sequence"/>
</dbReference>
<keyword evidence="3" id="KW-1185">Reference proteome</keyword>
<proteinExistence type="predicted"/>
<name>A0A183DK96_9BILA</name>
<evidence type="ECO:0000313" key="3">
    <source>
        <dbReference type="Proteomes" id="UP000271098"/>
    </source>
</evidence>
<reference evidence="4" key="1">
    <citation type="submission" date="2016-06" db="UniProtKB">
        <authorList>
            <consortium name="WormBaseParasite"/>
        </authorList>
    </citation>
    <scope>IDENTIFICATION</scope>
</reference>
<reference evidence="2 3" key="2">
    <citation type="submission" date="2018-11" db="EMBL/GenBank/DDBJ databases">
        <authorList>
            <consortium name="Pathogen Informatics"/>
        </authorList>
    </citation>
    <scope>NUCLEOTIDE SEQUENCE [LARGE SCALE GENOMIC DNA]</scope>
</reference>